<reference evidence="1 2" key="1">
    <citation type="submission" date="2021-11" db="EMBL/GenBank/DDBJ databases">
        <title>Draft genome sequence of Paenibacillus profundus YoMME, a new Gram-positive bacteria with exoelectrogenic properties.</title>
        <authorList>
            <person name="Hubenova Y."/>
            <person name="Hubenova E."/>
            <person name="Manasiev Y."/>
            <person name="Peykov S."/>
            <person name="Mitov M."/>
        </authorList>
    </citation>
    <scope>NUCLEOTIDE SEQUENCE [LARGE SCALE GENOMIC DNA]</scope>
    <source>
        <strain evidence="1 2">YoMME</strain>
    </source>
</reference>
<evidence type="ECO:0000313" key="1">
    <source>
        <dbReference type="EMBL" id="MCE5168932.1"/>
    </source>
</evidence>
<proteinExistence type="predicted"/>
<protein>
    <recommendedName>
        <fullName evidence="3">SMI1/KNR4 family protein</fullName>
    </recommendedName>
</protein>
<keyword evidence="2" id="KW-1185">Reference proteome</keyword>
<sequence length="133" mass="15407">MKTCINPERTKALLDHYRQAAPGITLRPPDIGHLPGTPQEYAREWERLIGLPEQNEKRFFTALENPLPVYLGEVKRENGEWLFVWSNSYDLQGDDIAYHFQISQTPDFAKPVVEQVPCVYGRGRIEQRLNGIR</sequence>
<evidence type="ECO:0008006" key="3">
    <source>
        <dbReference type="Google" id="ProtNLM"/>
    </source>
</evidence>
<dbReference type="EMBL" id="JAJNBZ010000003">
    <property type="protein sequence ID" value="MCE5168932.1"/>
    <property type="molecule type" value="Genomic_DNA"/>
</dbReference>
<dbReference type="Proteomes" id="UP001199916">
    <property type="component" value="Unassembled WGS sequence"/>
</dbReference>
<comment type="caution">
    <text evidence="1">The sequence shown here is derived from an EMBL/GenBank/DDBJ whole genome shotgun (WGS) entry which is preliminary data.</text>
</comment>
<dbReference type="RefSeq" id="WP_233696065.1">
    <property type="nucleotide sequence ID" value="NZ_JAJNBZ010000003.1"/>
</dbReference>
<evidence type="ECO:0000313" key="2">
    <source>
        <dbReference type="Proteomes" id="UP001199916"/>
    </source>
</evidence>
<gene>
    <name evidence="1" type="ORF">LQV63_06375</name>
</gene>
<organism evidence="1 2">
    <name type="scientific">Paenibacillus profundus</name>
    <dbReference type="NCBI Taxonomy" id="1173085"/>
    <lineage>
        <taxon>Bacteria</taxon>
        <taxon>Bacillati</taxon>
        <taxon>Bacillota</taxon>
        <taxon>Bacilli</taxon>
        <taxon>Bacillales</taxon>
        <taxon>Paenibacillaceae</taxon>
        <taxon>Paenibacillus</taxon>
    </lineage>
</organism>
<accession>A0ABS8YBU8</accession>
<name>A0ABS8YBU8_9BACL</name>